<evidence type="ECO:0000313" key="3">
    <source>
        <dbReference type="Proteomes" id="UP001146793"/>
    </source>
</evidence>
<organism evidence="2 3">
    <name type="scientific">Anaeramoeba flamelloides</name>
    <dbReference type="NCBI Taxonomy" id="1746091"/>
    <lineage>
        <taxon>Eukaryota</taxon>
        <taxon>Metamonada</taxon>
        <taxon>Anaeramoebidae</taxon>
        <taxon>Anaeramoeba</taxon>
    </lineage>
</organism>
<comment type="caution">
    <text evidence="2">The sequence shown here is derived from an EMBL/GenBank/DDBJ whole genome shotgun (WGS) entry which is preliminary data.</text>
</comment>
<gene>
    <name evidence="2" type="ORF">M0812_19842</name>
</gene>
<dbReference type="Proteomes" id="UP001146793">
    <property type="component" value="Unassembled WGS sequence"/>
</dbReference>
<sequence length="176" mass="20879">MLITISADSFISAFLLLIYAEAETYYQANVQFKKFRVISLVVLNIILYGISIFLGLMKSIEIFDLYIYEIATFLIVSFGLLFFTLKLRNYFQSRQEYQITTKIRTLFRIIIICIILHIIRIPLLLIAYYKEDVWFKNPWIDATYIISYYFFSEIFSVSLVIFYLFEIPPKSVNPCL</sequence>
<name>A0AAV7YZZ9_9EUKA</name>
<protein>
    <submittedName>
        <fullName evidence="2">Tobamovirus multiplication protein 1-like isoform x1</fullName>
    </submittedName>
</protein>
<keyword evidence="1" id="KW-1133">Transmembrane helix</keyword>
<reference evidence="2" key="1">
    <citation type="submission" date="2022-08" db="EMBL/GenBank/DDBJ databases">
        <title>Novel sulphate-reducing endosymbionts in the free-living metamonad Anaeramoeba.</title>
        <authorList>
            <person name="Jerlstrom-Hultqvist J."/>
            <person name="Cepicka I."/>
            <person name="Gallot-Lavallee L."/>
            <person name="Salas-Leiva D."/>
            <person name="Curtis B.A."/>
            <person name="Zahonova K."/>
            <person name="Pipaliya S."/>
            <person name="Dacks J."/>
            <person name="Roger A.J."/>
        </authorList>
    </citation>
    <scope>NUCLEOTIDE SEQUENCE</scope>
    <source>
        <strain evidence="2">Busselton2</strain>
    </source>
</reference>
<evidence type="ECO:0000313" key="2">
    <source>
        <dbReference type="EMBL" id="KAJ3434362.1"/>
    </source>
</evidence>
<keyword evidence="1" id="KW-0472">Membrane</keyword>
<evidence type="ECO:0000256" key="1">
    <source>
        <dbReference type="SAM" id="Phobius"/>
    </source>
</evidence>
<dbReference type="AlphaFoldDB" id="A0AAV7YZZ9"/>
<accession>A0AAV7YZZ9</accession>
<feature type="transmembrane region" description="Helical" evidence="1">
    <location>
        <begin position="106"/>
        <end position="129"/>
    </location>
</feature>
<feature type="transmembrane region" description="Helical" evidence="1">
    <location>
        <begin position="144"/>
        <end position="165"/>
    </location>
</feature>
<proteinExistence type="predicted"/>
<feature type="transmembrane region" description="Helical" evidence="1">
    <location>
        <begin position="66"/>
        <end position="85"/>
    </location>
</feature>
<dbReference type="EMBL" id="JANTQA010000044">
    <property type="protein sequence ID" value="KAJ3434362.1"/>
    <property type="molecule type" value="Genomic_DNA"/>
</dbReference>
<keyword evidence="1" id="KW-0812">Transmembrane</keyword>
<feature type="transmembrane region" description="Helical" evidence="1">
    <location>
        <begin position="38"/>
        <end position="60"/>
    </location>
</feature>